<evidence type="ECO:0000313" key="3">
    <source>
        <dbReference type="Proteomes" id="UP001597286"/>
    </source>
</evidence>
<dbReference type="PANTHER" id="PTHR33570:SF2">
    <property type="entry name" value="CARBOXYMUCONOLACTONE DECARBOXYLASE-LIKE DOMAIN-CONTAINING PROTEIN"/>
    <property type="match status" value="1"/>
</dbReference>
<dbReference type="InterPro" id="IPR052512">
    <property type="entry name" value="4CMD/NDH-1_regulator"/>
</dbReference>
<sequence length="141" mass="15319">MTENNGNEISEVRARGLGTMKQVYGWDMPSGDLGPFYTQTVEHLFGDIWNRPGLTIRDRRLLVLGALAAQGQFDLAKVQINAALQNEELTEEQMEEIVILLSQYVGYPLASGINSSRIAVVADRAKAARAAAKAAENGSTP</sequence>
<protein>
    <submittedName>
        <fullName evidence="2">Carboxymuconolactone decarboxylase family protein</fullName>
    </submittedName>
</protein>
<evidence type="ECO:0000259" key="1">
    <source>
        <dbReference type="Pfam" id="PF02627"/>
    </source>
</evidence>
<dbReference type="Proteomes" id="UP001597286">
    <property type="component" value="Unassembled WGS sequence"/>
</dbReference>
<dbReference type="Gene3D" id="1.20.1290.10">
    <property type="entry name" value="AhpD-like"/>
    <property type="match status" value="1"/>
</dbReference>
<dbReference type="EMBL" id="JBHUFB010000013">
    <property type="protein sequence ID" value="MFD1814230.1"/>
    <property type="molecule type" value="Genomic_DNA"/>
</dbReference>
<name>A0ABW4P9Z1_9NOCA</name>
<dbReference type="Pfam" id="PF02627">
    <property type="entry name" value="CMD"/>
    <property type="match status" value="1"/>
</dbReference>
<dbReference type="RefSeq" id="WP_378486708.1">
    <property type="nucleotide sequence ID" value="NZ_JBHUFB010000013.1"/>
</dbReference>
<dbReference type="SUPFAM" id="SSF69118">
    <property type="entry name" value="AhpD-like"/>
    <property type="match status" value="1"/>
</dbReference>
<dbReference type="PANTHER" id="PTHR33570">
    <property type="entry name" value="4-CARBOXYMUCONOLACTONE DECARBOXYLASE FAMILY PROTEIN"/>
    <property type="match status" value="1"/>
</dbReference>
<keyword evidence="3" id="KW-1185">Reference proteome</keyword>
<gene>
    <name evidence="2" type="ORF">ACFSJG_18590</name>
</gene>
<dbReference type="InterPro" id="IPR003779">
    <property type="entry name" value="CMD-like"/>
</dbReference>
<comment type="caution">
    <text evidence="2">The sequence shown here is derived from an EMBL/GenBank/DDBJ whole genome shotgun (WGS) entry which is preliminary data.</text>
</comment>
<organism evidence="2 3">
    <name type="scientific">Rhodococcus gannanensis</name>
    <dbReference type="NCBI Taxonomy" id="1960308"/>
    <lineage>
        <taxon>Bacteria</taxon>
        <taxon>Bacillati</taxon>
        <taxon>Actinomycetota</taxon>
        <taxon>Actinomycetes</taxon>
        <taxon>Mycobacteriales</taxon>
        <taxon>Nocardiaceae</taxon>
        <taxon>Rhodococcus</taxon>
    </lineage>
</organism>
<accession>A0ABW4P9Z1</accession>
<evidence type="ECO:0000313" key="2">
    <source>
        <dbReference type="EMBL" id="MFD1814230.1"/>
    </source>
</evidence>
<dbReference type="InterPro" id="IPR029032">
    <property type="entry name" value="AhpD-like"/>
</dbReference>
<proteinExistence type="predicted"/>
<feature type="domain" description="Carboxymuconolactone decarboxylase-like" evidence="1">
    <location>
        <begin position="36"/>
        <end position="110"/>
    </location>
</feature>
<reference evidence="3" key="1">
    <citation type="journal article" date="2019" name="Int. J. Syst. Evol. Microbiol.">
        <title>The Global Catalogue of Microorganisms (GCM) 10K type strain sequencing project: providing services to taxonomists for standard genome sequencing and annotation.</title>
        <authorList>
            <consortium name="The Broad Institute Genomics Platform"/>
            <consortium name="The Broad Institute Genome Sequencing Center for Infectious Disease"/>
            <person name="Wu L."/>
            <person name="Ma J."/>
        </authorList>
    </citation>
    <scope>NUCLEOTIDE SEQUENCE [LARGE SCALE GENOMIC DNA]</scope>
    <source>
        <strain evidence="3">DT72</strain>
    </source>
</reference>